<feature type="chain" id="PRO_5025455028" description="Secreted protein" evidence="2">
    <location>
        <begin position="26"/>
        <end position="117"/>
    </location>
</feature>
<reference evidence="3" key="1">
    <citation type="journal article" date="2020" name="Stud. Mycol.">
        <title>101 Dothideomycetes genomes: a test case for predicting lifestyles and emergence of pathogens.</title>
        <authorList>
            <person name="Haridas S."/>
            <person name="Albert R."/>
            <person name="Binder M."/>
            <person name="Bloem J."/>
            <person name="Labutti K."/>
            <person name="Salamov A."/>
            <person name="Andreopoulos B."/>
            <person name="Baker S."/>
            <person name="Barry K."/>
            <person name="Bills G."/>
            <person name="Bluhm B."/>
            <person name="Cannon C."/>
            <person name="Castanera R."/>
            <person name="Culley D."/>
            <person name="Daum C."/>
            <person name="Ezra D."/>
            <person name="Gonzalez J."/>
            <person name="Henrissat B."/>
            <person name="Kuo A."/>
            <person name="Liang C."/>
            <person name="Lipzen A."/>
            <person name="Lutzoni F."/>
            <person name="Magnuson J."/>
            <person name="Mondo S."/>
            <person name="Nolan M."/>
            <person name="Ohm R."/>
            <person name="Pangilinan J."/>
            <person name="Park H.-J."/>
            <person name="Ramirez L."/>
            <person name="Alfaro M."/>
            <person name="Sun H."/>
            <person name="Tritt A."/>
            <person name="Yoshinaga Y."/>
            <person name="Zwiers L.-H."/>
            <person name="Turgeon B."/>
            <person name="Goodwin S."/>
            <person name="Spatafora J."/>
            <person name="Crous P."/>
            <person name="Grigoriev I."/>
        </authorList>
    </citation>
    <scope>NUCLEOTIDE SEQUENCE</scope>
    <source>
        <strain evidence="3">CBS 121167</strain>
    </source>
</reference>
<dbReference type="AlphaFoldDB" id="A0A6A6B063"/>
<dbReference type="RefSeq" id="XP_033392984.1">
    <property type="nucleotide sequence ID" value="XM_033535028.1"/>
</dbReference>
<dbReference type="Proteomes" id="UP000799438">
    <property type="component" value="Unassembled WGS sequence"/>
</dbReference>
<name>A0A6A6B063_9PEZI</name>
<evidence type="ECO:0008006" key="5">
    <source>
        <dbReference type="Google" id="ProtNLM"/>
    </source>
</evidence>
<feature type="signal peptide" evidence="2">
    <location>
        <begin position="1"/>
        <end position="25"/>
    </location>
</feature>
<organism evidence="3 4">
    <name type="scientific">Aplosporella prunicola CBS 121167</name>
    <dbReference type="NCBI Taxonomy" id="1176127"/>
    <lineage>
        <taxon>Eukaryota</taxon>
        <taxon>Fungi</taxon>
        <taxon>Dikarya</taxon>
        <taxon>Ascomycota</taxon>
        <taxon>Pezizomycotina</taxon>
        <taxon>Dothideomycetes</taxon>
        <taxon>Dothideomycetes incertae sedis</taxon>
        <taxon>Botryosphaeriales</taxon>
        <taxon>Aplosporellaceae</taxon>
        <taxon>Aplosporella</taxon>
    </lineage>
</organism>
<evidence type="ECO:0000256" key="2">
    <source>
        <dbReference type="SAM" id="SignalP"/>
    </source>
</evidence>
<proteinExistence type="predicted"/>
<sequence>MDGRGGFKLQLLLLLLPYCSHAALARDPIKPIRALNLKPRLVDSHSTHARPHFWRRRWRRVAQVAIAPIHPACQCHVSLTSVLRCCCSHARTTNLSIDPPLQDQQQTRTHASAQWSA</sequence>
<evidence type="ECO:0000313" key="3">
    <source>
        <dbReference type="EMBL" id="KAF2137266.1"/>
    </source>
</evidence>
<evidence type="ECO:0000313" key="4">
    <source>
        <dbReference type="Proteomes" id="UP000799438"/>
    </source>
</evidence>
<accession>A0A6A6B063</accession>
<keyword evidence="2" id="KW-0732">Signal</keyword>
<dbReference type="GeneID" id="54292520"/>
<feature type="region of interest" description="Disordered" evidence="1">
    <location>
        <begin position="96"/>
        <end position="117"/>
    </location>
</feature>
<keyword evidence="4" id="KW-1185">Reference proteome</keyword>
<dbReference type="EMBL" id="ML995504">
    <property type="protein sequence ID" value="KAF2137266.1"/>
    <property type="molecule type" value="Genomic_DNA"/>
</dbReference>
<protein>
    <recommendedName>
        <fullName evidence="5">Secreted protein</fullName>
    </recommendedName>
</protein>
<gene>
    <name evidence="3" type="ORF">K452DRAFT_111140</name>
</gene>
<evidence type="ECO:0000256" key="1">
    <source>
        <dbReference type="SAM" id="MobiDB-lite"/>
    </source>
</evidence>